<dbReference type="PROSITE" id="PS51318">
    <property type="entry name" value="TAT"/>
    <property type="match status" value="1"/>
</dbReference>
<accession>A0A6J4VVV7</accession>
<name>A0A6J4VVV7_9BACT</name>
<comment type="cofactor">
    <cofactor evidence="1">
        <name>Mo-molybdopterin</name>
        <dbReference type="ChEBI" id="CHEBI:71302"/>
    </cofactor>
</comment>
<evidence type="ECO:0000256" key="4">
    <source>
        <dbReference type="ARBA" id="ARBA00023002"/>
    </source>
</evidence>
<evidence type="ECO:0000256" key="5">
    <source>
        <dbReference type="SAM" id="MobiDB-lite"/>
    </source>
</evidence>
<sequence length="425" mass="46328">MNRARPMPGREGRRGSDRGSAPALTRRAFAALGATVAGAAADVALGRERVRAALAEHVPDEPTPGRPRPEEKTGFFSPQEKTLAFRNYGMLEEFLDKPVTPLGAHYLLIHFDVPALDADDYSLSVGGRVRTPLALTLGELKARPNLTRAVTMECAGTGRSTMSPRPVYVPWAHEAIGTYEWTGTPLRPLLEEAGLLDNAREILFTGWDSGVDLGVEHAFERSLPVSEAVRDGVMLAWAANGQPLLPQHGFPLRLVVPAWYGMASVKWLRAITVLDAPFRGVQQAKVYRYQETEEDVGEPVTWKRVRAVIKPPGIPDLLSRHRFVAPGRHVLRGMAWSGAGPIARVEVSTDGGARWGEAKLGEVAAPFAWTPWRAVWEVDEVGDYVLAARATDAAGNSQPLDPNAVWNRQGMGGNGVQRLPVTVQR</sequence>
<dbReference type="GO" id="GO:0043546">
    <property type="term" value="F:molybdopterin cofactor binding"/>
    <property type="evidence" value="ECO:0007669"/>
    <property type="project" value="TreeGrafter"/>
</dbReference>
<feature type="domain" description="Moybdenum cofactor oxidoreductase dimerisation" evidence="7">
    <location>
        <begin position="326"/>
        <end position="421"/>
    </location>
</feature>
<dbReference type="Gene3D" id="2.60.40.650">
    <property type="match status" value="1"/>
</dbReference>
<reference evidence="8" key="1">
    <citation type="submission" date="2020-02" db="EMBL/GenBank/DDBJ databases">
        <authorList>
            <person name="Meier V. D."/>
        </authorList>
    </citation>
    <scope>NUCLEOTIDE SEQUENCE</scope>
    <source>
        <strain evidence="8">AVDCRST_MAG19</strain>
    </source>
</reference>
<evidence type="ECO:0000256" key="2">
    <source>
        <dbReference type="ARBA" id="ARBA00022505"/>
    </source>
</evidence>
<dbReference type="InterPro" id="IPR006311">
    <property type="entry name" value="TAT_signal"/>
</dbReference>
<keyword evidence="4" id="KW-0560">Oxidoreductase</keyword>
<dbReference type="GO" id="GO:0020037">
    <property type="term" value="F:heme binding"/>
    <property type="evidence" value="ECO:0007669"/>
    <property type="project" value="TreeGrafter"/>
</dbReference>
<feature type="domain" description="Oxidoreductase molybdopterin-binding" evidence="6">
    <location>
        <begin position="110"/>
        <end position="280"/>
    </location>
</feature>
<dbReference type="SUPFAM" id="SSF81296">
    <property type="entry name" value="E set domains"/>
    <property type="match status" value="1"/>
</dbReference>
<feature type="region of interest" description="Disordered" evidence="5">
    <location>
        <begin position="55"/>
        <end position="74"/>
    </location>
</feature>
<dbReference type="InterPro" id="IPR000572">
    <property type="entry name" value="OxRdtase_Mopterin-bd_dom"/>
</dbReference>
<dbReference type="AlphaFoldDB" id="A0A6J4VVV7"/>
<feature type="non-terminal residue" evidence="8">
    <location>
        <position position="425"/>
    </location>
</feature>
<dbReference type="InterPro" id="IPR005066">
    <property type="entry name" value="MoCF_OxRdtse_dimer"/>
</dbReference>
<proteinExistence type="predicted"/>
<dbReference type="InterPro" id="IPR014756">
    <property type="entry name" value="Ig_E-set"/>
</dbReference>
<feature type="compositionally biased region" description="Basic and acidic residues" evidence="5">
    <location>
        <begin position="8"/>
        <end position="17"/>
    </location>
</feature>
<dbReference type="GO" id="GO:0006790">
    <property type="term" value="P:sulfur compound metabolic process"/>
    <property type="evidence" value="ECO:0007669"/>
    <property type="project" value="TreeGrafter"/>
</dbReference>
<dbReference type="SUPFAM" id="SSF56524">
    <property type="entry name" value="Oxidoreductase molybdopterin-binding domain"/>
    <property type="match status" value="1"/>
</dbReference>
<dbReference type="PRINTS" id="PR00407">
    <property type="entry name" value="EUMOPTERIN"/>
</dbReference>
<evidence type="ECO:0000256" key="3">
    <source>
        <dbReference type="ARBA" id="ARBA00022723"/>
    </source>
</evidence>
<organism evidence="8">
    <name type="scientific">uncultured Thermomicrobiales bacterium</name>
    <dbReference type="NCBI Taxonomy" id="1645740"/>
    <lineage>
        <taxon>Bacteria</taxon>
        <taxon>Pseudomonadati</taxon>
        <taxon>Thermomicrobiota</taxon>
        <taxon>Thermomicrobia</taxon>
        <taxon>Thermomicrobiales</taxon>
        <taxon>environmental samples</taxon>
    </lineage>
</organism>
<gene>
    <name evidence="8" type="ORF">AVDCRST_MAG19-5004</name>
</gene>
<protein>
    <submittedName>
        <fullName evidence="8">Sulfur oxidation protein SoxC</fullName>
    </submittedName>
</protein>
<evidence type="ECO:0000259" key="7">
    <source>
        <dbReference type="Pfam" id="PF03404"/>
    </source>
</evidence>
<dbReference type="GO" id="GO:0030151">
    <property type="term" value="F:molybdenum ion binding"/>
    <property type="evidence" value="ECO:0007669"/>
    <property type="project" value="InterPro"/>
</dbReference>
<dbReference type="Pfam" id="PF00174">
    <property type="entry name" value="Oxidored_molyb"/>
    <property type="match status" value="1"/>
</dbReference>
<dbReference type="Pfam" id="PF03404">
    <property type="entry name" value="Mo-co_dimer"/>
    <property type="match status" value="1"/>
</dbReference>
<dbReference type="Gene3D" id="3.90.420.10">
    <property type="entry name" value="Oxidoreductase, molybdopterin-binding domain"/>
    <property type="match status" value="1"/>
</dbReference>
<evidence type="ECO:0000259" key="6">
    <source>
        <dbReference type="Pfam" id="PF00174"/>
    </source>
</evidence>
<keyword evidence="3" id="KW-0479">Metal-binding</keyword>
<dbReference type="PANTHER" id="PTHR19372">
    <property type="entry name" value="SULFITE REDUCTASE"/>
    <property type="match status" value="1"/>
</dbReference>
<feature type="region of interest" description="Disordered" evidence="5">
    <location>
        <begin position="1"/>
        <end position="22"/>
    </location>
</feature>
<dbReference type="InterPro" id="IPR036374">
    <property type="entry name" value="OxRdtase_Mopterin-bd_sf"/>
</dbReference>
<evidence type="ECO:0000256" key="1">
    <source>
        <dbReference type="ARBA" id="ARBA00001924"/>
    </source>
</evidence>
<keyword evidence="2" id="KW-0500">Molybdenum</keyword>
<dbReference type="EMBL" id="CADCWL010000265">
    <property type="protein sequence ID" value="CAA9587008.1"/>
    <property type="molecule type" value="Genomic_DNA"/>
</dbReference>
<evidence type="ECO:0000313" key="8">
    <source>
        <dbReference type="EMBL" id="CAA9587008.1"/>
    </source>
</evidence>
<dbReference type="CDD" id="cd02110">
    <property type="entry name" value="SO_family_Moco_dimer"/>
    <property type="match status" value="1"/>
</dbReference>
<dbReference type="GO" id="GO:0008482">
    <property type="term" value="F:sulfite oxidase activity"/>
    <property type="evidence" value="ECO:0007669"/>
    <property type="project" value="TreeGrafter"/>
</dbReference>
<dbReference type="PANTHER" id="PTHR19372:SF7">
    <property type="entry name" value="SULFITE OXIDASE, MITOCHONDRIAL"/>
    <property type="match status" value="1"/>
</dbReference>
<dbReference type="InterPro" id="IPR008335">
    <property type="entry name" value="Mopterin_OxRdtase_euk"/>
</dbReference>